<sequence>MRTDDLEQASIRRDEAAAATELGYVFTFLLGLLFLSMFSVWTWDLESSRQKSWTAEAMDQNLDAVAAAVERADSASHLGDDVTYAEPVPLLLSQATRLELRMLLDDEGLLLQDGSREYTSRRPISAGAATNHTGEVSLNGIDTVWVVLHDGEVRLQVSQPGI</sequence>
<name>A0A075GI92_9EURY</name>
<keyword evidence="1" id="KW-0472">Membrane</keyword>
<keyword evidence="1" id="KW-1133">Transmembrane helix</keyword>
<dbReference type="EMBL" id="KF900687">
    <property type="protein sequence ID" value="AIF03714.1"/>
    <property type="molecule type" value="Genomic_DNA"/>
</dbReference>
<reference evidence="2" key="1">
    <citation type="journal article" date="2014" name="Genome Biol. Evol.">
        <title>Pangenome evidence for extensive interdomain horizontal transfer affecting lineage core and shell genes in uncultured planktonic thaumarchaeota and euryarchaeota.</title>
        <authorList>
            <person name="Deschamps P."/>
            <person name="Zivanovic Y."/>
            <person name="Moreira D."/>
            <person name="Rodriguez-Valera F."/>
            <person name="Lopez-Garcia P."/>
        </authorList>
    </citation>
    <scope>NUCLEOTIDE SEQUENCE</scope>
</reference>
<keyword evidence="1" id="KW-0812">Transmembrane</keyword>
<proteinExistence type="predicted"/>
<organism evidence="2">
    <name type="scientific">uncultured marine group II/III euryarchaeote KM3_169_C11</name>
    <dbReference type="NCBI Taxonomy" id="1457922"/>
    <lineage>
        <taxon>Archaea</taxon>
        <taxon>Methanobacteriati</taxon>
        <taxon>Methanobacteriota</taxon>
        <taxon>environmental samples</taxon>
    </lineage>
</organism>
<evidence type="ECO:0000256" key="1">
    <source>
        <dbReference type="SAM" id="Phobius"/>
    </source>
</evidence>
<accession>A0A075GI92</accession>
<protein>
    <submittedName>
        <fullName evidence="2">Uncharacterized protein</fullName>
    </submittedName>
</protein>
<dbReference type="AlphaFoldDB" id="A0A075GI92"/>
<feature type="transmembrane region" description="Helical" evidence="1">
    <location>
        <begin position="22"/>
        <end position="43"/>
    </location>
</feature>
<evidence type="ECO:0000313" key="2">
    <source>
        <dbReference type="EMBL" id="AIF03714.1"/>
    </source>
</evidence>